<name>A0A1H7F3L1_9SPHI</name>
<dbReference type="EMBL" id="FNZR01000001">
    <property type="protein sequence ID" value="SEK17705.1"/>
    <property type="molecule type" value="Genomic_DNA"/>
</dbReference>
<evidence type="ECO:0000313" key="2">
    <source>
        <dbReference type="Proteomes" id="UP000198916"/>
    </source>
</evidence>
<dbReference type="RefSeq" id="WP_090601821.1">
    <property type="nucleotide sequence ID" value="NZ_FNZR01000001.1"/>
</dbReference>
<evidence type="ECO:0000313" key="1">
    <source>
        <dbReference type="EMBL" id="SEK17705.1"/>
    </source>
</evidence>
<organism evidence="1 2">
    <name type="scientific">Parapedobacter koreensis</name>
    <dbReference type="NCBI Taxonomy" id="332977"/>
    <lineage>
        <taxon>Bacteria</taxon>
        <taxon>Pseudomonadati</taxon>
        <taxon>Bacteroidota</taxon>
        <taxon>Sphingobacteriia</taxon>
        <taxon>Sphingobacteriales</taxon>
        <taxon>Sphingobacteriaceae</taxon>
        <taxon>Parapedobacter</taxon>
    </lineage>
</organism>
<dbReference type="OrthoDB" id="9841819at2"/>
<sequence>MAITSDQYPPAIIIRLKRQTRGLIKKQAIPLPQTEHKQFYIAGVIQIQQIRDYNEPEISASDPEGYRVLISQGKEVVQGLDFYFRGQRLFFLHAFSGAKLGEFVEALNAIEEKYRHKRGKQKICFVEFLHAEQTYLSVFTDLGLSFYTYRDHQLKKTSNAQIKKKLFKLQSNLQPLASIDKL</sequence>
<proteinExistence type="predicted"/>
<dbReference type="Proteomes" id="UP000198916">
    <property type="component" value="Unassembled WGS sequence"/>
</dbReference>
<dbReference type="AlphaFoldDB" id="A0A1H7F3L1"/>
<keyword evidence="2" id="KW-1185">Reference proteome</keyword>
<accession>A0A1H7F3L1</accession>
<reference evidence="2" key="1">
    <citation type="submission" date="2016-10" db="EMBL/GenBank/DDBJ databases">
        <authorList>
            <person name="Varghese N."/>
            <person name="Submissions S."/>
        </authorList>
    </citation>
    <scope>NUCLEOTIDE SEQUENCE [LARGE SCALE GENOMIC DNA]</scope>
    <source>
        <strain evidence="2">Jip14</strain>
    </source>
</reference>
<protein>
    <submittedName>
        <fullName evidence="1">Uncharacterized protein</fullName>
    </submittedName>
</protein>
<dbReference type="STRING" id="332977.SAMN05421740_10122"/>
<gene>
    <name evidence="1" type="ORF">SAMN05421740_10122</name>
</gene>